<reference evidence="3" key="1">
    <citation type="submission" date="2016-06" db="UniProtKB">
        <authorList>
            <consortium name="WormBaseParasite"/>
        </authorList>
    </citation>
    <scope>IDENTIFICATION</scope>
</reference>
<dbReference type="WBParaSite" id="TCNE_0000483701-mRNA-1">
    <property type="protein sequence ID" value="TCNE_0000483701-mRNA-1"/>
    <property type="gene ID" value="TCNE_0000483701"/>
</dbReference>
<dbReference type="AlphaFoldDB" id="A0A183U8L7"/>
<accession>A0A183U8L7</accession>
<dbReference type="Proteomes" id="UP000050794">
    <property type="component" value="Unassembled WGS sequence"/>
</dbReference>
<proteinExistence type="predicted"/>
<sequence>MIPKNTERAALSGRIEKSVSVELKRQTTAEEIKRSAPFHGERRRGVEANEMNRALVKPRVDLVPEKIVSPQRTSRAHRFHGSQLQNIRASVRIVPSVPVSSSATSAVQKKSTCPATTQSAVQNVNGKVIMLRKHVEVKPSVPSHFSITVQNHGAETRNVSRTVGNASITAPPKPETSSASTASIATKRTIAPPIQKTKSGQQKQIVTAGTLKPQMGITQKSSSTEEGAVQTKKPRWTLTNVSAPTCSFNDKTSFSPVGAQQSTNGRSLKRGLFFFSLKNSNFLR</sequence>
<evidence type="ECO:0000313" key="1">
    <source>
        <dbReference type="EMBL" id="VDM32674.1"/>
    </source>
</evidence>
<reference evidence="1 2" key="2">
    <citation type="submission" date="2018-11" db="EMBL/GenBank/DDBJ databases">
        <authorList>
            <consortium name="Pathogen Informatics"/>
        </authorList>
    </citation>
    <scope>NUCLEOTIDE SEQUENCE [LARGE SCALE GENOMIC DNA]</scope>
</reference>
<organism evidence="2 3">
    <name type="scientific">Toxocara canis</name>
    <name type="common">Canine roundworm</name>
    <dbReference type="NCBI Taxonomy" id="6265"/>
    <lineage>
        <taxon>Eukaryota</taxon>
        <taxon>Metazoa</taxon>
        <taxon>Ecdysozoa</taxon>
        <taxon>Nematoda</taxon>
        <taxon>Chromadorea</taxon>
        <taxon>Rhabditida</taxon>
        <taxon>Spirurina</taxon>
        <taxon>Ascaridomorpha</taxon>
        <taxon>Ascaridoidea</taxon>
        <taxon>Toxocaridae</taxon>
        <taxon>Toxocara</taxon>
    </lineage>
</organism>
<gene>
    <name evidence="1" type="ORF">TCNE_LOCUS4837</name>
</gene>
<name>A0A183U8L7_TOXCA</name>
<evidence type="ECO:0000313" key="3">
    <source>
        <dbReference type="WBParaSite" id="TCNE_0000483701-mRNA-1"/>
    </source>
</evidence>
<protein>
    <submittedName>
        <fullName evidence="3">TPX2_importin domain-containing protein</fullName>
    </submittedName>
</protein>
<keyword evidence="2" id="KW-1185">Reference proteome</keyword>
<evidence type="ECO:0000313" key="2">
    <source>
        <dbReference type="Proteomes" id="UP000050794"/>
    </source>
</evidence>
<dbReference type="EMBL" id="UYWY01009390">
    <property type="protein sequence ID" value="VDM32674.1"/>
    <property type="molecule type" value="Genomic_DNA"/>
</dbReference>